<dbReference type="SMART" id="SM00248">
    <property type="entry name" value="ANK"/>
    <property type="match status" value="4"/>
</dbReference>
<dbReference type="Pfam" id="PF12796">
    <property type="entry name" value="Ank_2"/>
    <property type="match status" value="1"/>
</dbReference>
<accession>A0ABM8Q323</accession>
<evidence type="ECO:0000313" key="4">
    <source>
        <dbReference type="EMBL" id="CAD7287173.1"/>
    </source>
</evidence>
<dbReference type="EMBL" id="CAJHOE010000001">
    <property type="protein sequence ID" value="CAD7287173.1"/>
    <property type="molecule type" value="Genomic_DNA"/>
</dbReference>
<comment type="caution">
    <text evidence="4">The sequence shown here is derived from an EMBL/GenBank/DDBJ whole genome shotgun (WGS) entry which is preliminary data.</text>
</comment>
<dbReference type="PROSITE" id="PS50297">
    <property type="entry name" value="ANK_REP_REGION"/>
    <property type="match status" value="1"/>
</dbReference>
<evidence type="ECO:0008006" key="6">
    <source>
        <dbReference type="Google" id="ProtNLM"/>
    </source>
</evidence>
<sequence>MRVKFIVFLLFLNIAFANHCELLKQNPLEHLKTSEILSEHEFFCDGSVLTLHELQRLFAVTKKIRDENEACVGNAVVSENLSKFGKRVLLASYAHENYLKLLKKPETAEAIKDEQIAFLRYWGYQCFDNFLKFKEFWIAYNEAQTPLVKFYEAKGLDTQSAAFYATSILNDFLDFAVANQLIKGADISPEQKALSDRSSGEEAVLSMLYSKKFSQNELDEILKTALLLNKDTQIIAQILRLSQGLENTNESILFYALGSEQNVEFLLKNGADIRLKNSFGANVLFDAVKLKNEKLVKILINAGADVNQKLIDQNTKSMMAGMGQSLPFYLKFCELEHTAMSLFMHAAATSTAEILEILVESGADVNALDDLGFNALDYAKRVKNSENIKFLEQIGLKANIE</sequence>
<dbReference type="InterPro" id="IPR050745">
    <property type="entry name" value="Multifunctional_regulatory"/>
</dbReference>
<keyword evidence="1" id="KW-0677">Repeat</keyword>
<dbReference type="PROSITE" id="PS50088">
    <property type="entry name" value="ANK_REPEAT"/>
    <property type="match status" value="1"/>
</dbReference>
<name>A0ABM8Q323_9BACT</name>
<dbReference type="Gene3D" id="1.25.40.20">
    <property type="entry name" value="Ankyrin repeat-containing domain"/>
    <property type="match status" value="2"/>
</dbReference>
<dbReference type="PANTHER" id="PTHR24189:SF50">
    <property type="entry name" value="ANKYRIN REPEAT AND SOCS BOX PROTEIN 2"/>
    <property type="match status" value="1"/>
</dbReference>
<dbReference type="Proteomes" id="UP000789359">
    <property type="component" value="Unassembled WGS sequence"/>
</dbReference>
<proteinExistence type="predicted"/>
<organism evidence="4 5">
    <name type="scientific">Campylobacter suis</name>
    <dbReference type="NCBI Taxonomy" id="2790657"/>
    <lineage>
        <taxon>Bacteria</taxon>
        <taxon>Pseudomonadati</taxon>
        <taxon>Campylobacterota</taxon>
        <taxon>Epsilonproteobacteria</taxon>
        <taxon>Campylobacterales</taxon>
        <taxon>Campylobacteraceae</taxon>
        <taxon>Campylobacter</taxon>
    </lineage>
</organism>
<reference evidence="4 5" key="1">
    <citation type="submission" date="2020-11" db="EMBL/GenBank/DDBJ databases">
        <authorList>
            <person name="Peeters C."/>
        </authorList>
    </citation>
    <scope>NUCLEOTIDE SEQUENCE [LARGE SCALE GENOMIC DNA]</scope>
    <source>
        <strain evidence="4 5">LMG 8286</strain>
    </source>
</reference>
<protein>
    <recommendedName>
        <fullName evidence="6">Ankyrin repeat domain-containing protein</fullName>
    </recommendedName>
</protein>
<feature type="repeat" description="ANK" evidence="3">
    <location>
        <begin position="338"/>
        <end position="370"/>
    </location>
</feature>
<dbReference type="InterPro" id="IPR002110">
    <property type="entry name" value="Ankyrin_rpt"/>
</dbReference>
<keyword evidence="5" id="KW-1185">Reference proteome</keyword>
<evidence type="ECO:0000256" key="1">
    <source>
        <dbReference type="ARBA" id="ARBA00022737"/>
    </source>
</evidence>
<dbReference type="InterPro" id="IPR036770">
    <property type="entry name" value="Ankyrin_rpt-contain_sf"/>
</dbReference>
<evidence type="ECO:0000256" key="2">
    <source>
        <dbReference type="ARBA" id="ARBA00023043"/>
    </source>
</evidence>
<dbReference type="PANTHER" id="PTHR24189">
    <property type="entry name" value="MYOTROPHIN"/>
    <property type="match status" value="1"/>
</dbReference>
<dbReference type="SUPFAM" id="SSF48403">
    <property type="entry name" value="Ankyrin repeat"/>
    <property type="match status" value="1"/>
</dbReference>
<dbReference type="RefSeq" id="WP_230056564.1">
    <property type="nucleotide sequence ID" value="NZ_CAJHOE010000001.1"/>
</dbReference>
<keyword evidence="2 3" id="KW-0040">ANK repeat</keyword>
<evidence type="ECO:0000256" key="3">
    <source>
        <dbReference type="PROSITE-ProRule" id="PRU00023"/>
    </source>
</evidence>
<gene>
    <name evidence="4" type="ORF">LMG8286_00804</name>
</gene>
<evidence type="ECO:0000313" key="5">
    <source>
        <dbReference type="Proteomes" id="UP000789359"/>
    </source>
</evidence>